<comment type="similarity">
    <text evidence="2">Belongs to the WD repeat Groucho/TLE family.</text>
</comment>
<evidence type="ECO:0000256" key="1">
    <source>
        <dbReference type="ARBA" id="ARBA00004123"/>
    </source>
</evidence>
<dbReference type="PANTHER" id="PTHR10814">
    <property type="entry name" value="TRANSDUCIN-LIKE ENHANCER PROTEIN"/>
    <property type="match status" value="1"/>
</dbReference>
<evidence type="ECO:0000313" key="6">
    <source>
        <dbReference type="Proteomes" id="UP000053240"/>
    </source>
</evidence>
<dbReference type="GO" id="GO:0090090">
    <property type="term" value="P:negative regulation of canonical Wnt signaling pathway"/>
    <property type="evidence" value="ECO:0007669"/>
    <property type="project" value="TreeGrafter"/>
</dbReference>
<dbReference type="InterPro" id="IPR009146">
    <property type="entry name" value="Groucho_enhance"/>
</dbReference>
<feature type="domain" description="Groucho/TLE N-terminal Q-rich" evidence="4">
    <location>
        <begin position="20"/>
        <end position="80"/>
    </location>
</feature>
<gene>
    <name evidence="5" type="ORF">RR48_09684</name>
</gene>
<keyword evidence="3" id="KW-0539">Nucleus</keyword>
<dbReference type="AlphaFoldDB" id="A0A194RII8"/>
<accession>A0A194RII8</accession>
<comment type="subcellular location">
    <subcellularLocation>
        <location evidence="1">Nucleus</location>
    </subcellularLocation>
</comment>
<keyword evidence="6" id="KW-1185">Reference proteome</keyword>
<dbReference type="PANTHER" id="PTHR10814:SF21">
    <property type="entry name" value="PROTEIN GROUCHO"/>
    <property type="match status" value="1"/>
</dbReference>
<evidence type="ECO:0000256" key="2">
    <source>
        <dbReference type="ARBA" id="ARBA00005969"/>
    </source>
</evidence>
<dbReference type="Pfam" id="PF03920">
    <property type="entry name" value="TLE_N"/>
    <property type="match status" value="1"/>
</dbReference>
<evidence type="ECO:0000313" key="5">
    <source>
        <dbReference type="EMBL" id="KPJ15761.1"/>
    </source>
</evidence>
<dbReference type="GO" id="GO:0005634">
    <property type="term" value="C:nucleus"/>
    <property type="evidence" value="ECO:0007669"/>
    <property type="project" value="UniProtKB-SubCell"/>
</dbReference>
<dbReference type="GO" id="GO:0003714">
    <property type="term" value="F:transcription corepressor activity"/>
    <property type="evidence" value="ECO:0007669"/>
    <property type="project" value="TreeGrafter"/>
</dbReference>
<proteinExistence type="inferred from homology"/>
<dbReference type="GO" id="GO:0005667">
    <property type="term" value="C:transcription regulator complex"/>
    <property type="evidence" value="ECO:0007669"/>
    <property type="project" value="TreeGrafter"/>
</dbReference>
<dbReference type="Proteomes" id="UP000053240">
    <property type="component" value="Unassembled WGS sequence"/>
</dbReference>
<sequence length="248" mass="26488">MQLARSPNAKETALPLFPCTEIAKRLNAIIAQILPFLSQEHQQQVASAVERAKQVTMTELNAIIGQQRPDLPRLLQQMHAAHLPAHGAPPLPLLGQGALPPAGLLGLGVPHHPLSVLAKPPEIHRPDDKGNEPSFRAASSIPLLYQYLQSSRGFLNSMFACFRIADGYASGDIGSCAPDSLPQIVPTRMFAQTKQTLAATLLEASRWCGTGNPRGGGGAVGTGGCENAANENVTQKWIWKPPVARRPG</sequence>
<protein>
    <submittedName>
        <fullName evidence="5">Protein groucho-2</fullName>
    </submittedName>
</protein>
<dbReference type="InParanoid" id="A0A194RII8"/>
<dbReference type="EMBL" id="KQ460325">
    <property type="protein sequence ID" value="KPJ15761.1"/>
    <property type="molecule type" value="Genomic_DNA"/>
</dbReference>
<evidence type="ECO:0000256" key="3">
    <source>
        <dbReference type="ARBA" id="ARBA00023242"/>
    </source>
</evidence>
<dbReference type="InterPro" id="IPR005617">
    <property type="entry name" value="Groucho/TLE_N"/>
</dbReference>
<reference evidence="5 6" key="1">
    <citation type="journal article" date="2015" name="Nat. Commun.">
        <title>Outbred genome sequencing and CRISPR/Cas9 gene editing in butterflies.</title>
        <authorList>
            <person name="Li X."/>
            <person name="Fan D."/>
            <person name="Zhang W."/>
            <person name="Liu G."/>
            <person name="Zhang L."/>
            <person name="Zhao L."/>
            <person name="Fang X."/>
            <person name="Chen L."/>
            <person name="Dong Y."/>
            <person name="Chen Y."/>
            <person name="Ding Y."/>
            <person name="Zhao R."/>
            <person name="Feng M."/>
            <person name="Zhu Y."/>
            <person name="Feng Y."/>
            <person name="Jiang X."/>
            <person name="Zhu D."/>
            <person name="Xiang H."/>
            <person name="Feng X."/>
            <person name="Li S."/>
            <person name="Wang J."/>
            <person name="Zhang G."/>
            <person name="Kronforst M.R."/>
            <person name="Wang W."/>
        </authorList>
    </citation>
    <scope>NUCLEOTIDE SEQUENCE [LARGE SCALE GENOMIC DNA]</scope>
    <source>
        <strain evidence="5">Ya'a_city_454_Pm</strain>
        <tissue evidence="5">Whole body</tissue>
    </source>
</reference>
<organism evidence="5 6">
    <name type="scientific">Papilio machaon</name>
    <name type="common">Old World swallowtail butterfly</name>
    <dbReference type="NCBI Taxonomy" id="76193"/>
    <lineage>
        <taxon>Eukaryota</taxon>
        <taxon>Metazoa</taxon>
        <taxon>Ecdysozoa</taxon>
        <taxon>Arthropoda</taxon>
        <taxon>Hexapoda</taxon>
        <taxon>Insecta</taxon>
        <taxon>Pterygota</taxon>
        <taxon>Neoptera</taxon>
        <taxon>Endopterygota</taxon>
        <taxon>Lepidoptera</taxon>
        <taxon>Glossata</taxon>
        <taxon>Ditrysia</taxon>
        <taxon>Papilionoidea</taxon>
        <taxon>Papilionidae</taxon>
        <taxon>Papilioninae</taxon>
        <taxon>Papilio</taxon>
    </lineage>
</organism>
<evidence type="ECO:0000259" key="4">
    <source>
        <dbReference type="Pfam" id="PF03920"/>
    </source>
</evidence>
<name>A0A194RII8_PAPMA</name>
<dbReference type="STRING" id="76193.A0A194RII8"/>